<dbReference type="GO" id="GO:0003735">
    <property type="term" value="F:structural constituent of ribosome"/>
    <property type="evidence" value="ECO:0007669"/>
    <property type="project" value="InterPro"/>
</dbReference>
<evidence type="ECO:0000259" key="7">
    <source>
        <dbReference type="Pfam" id="PF01386"/>
    </source>
</evidence>
<comment type="similarity">
    <text evidence="5">Belongs to the bacterial ribosomal protein bL25 family. CTC subfamily.</text>
</comment>
<dbReference type="OrthoDB" id="9790002at2"/>
<dbReference type="HAMAP" id="MF_01334">
    <property type="entry name" value="Ribosomal_bL25_CTC"/>
    <property type="match status" value="1"/>
</dbReference>
<dbReference type="Pfam" id="PF01386">
    <property type="entry name" value="Ribosomal_L25p"/>
    <property type="match status" value="1"/>
</dbReference>
<feature type="domain" description="Large ribosomal subunit protein bL25 beta" evidence="8">
    <location>
        <begin position="100"/>
        <end position="181"/>
    </location>
</feature>
<evidence type="ECO:0000256" key="3">
    <source>
        <dbReference type="ARBA" id="ARBA00022980"/>
    </source>
</evidence>
<dbReference type="AlphaFoldDB" id="A0A514LI90"/>
<dbReference type="RefSeq" id="WP_142089785.1">
    <property type="nucleotide sequence ID" value="NZ_CP035485.1"/>
</dbReference>
<feature type="region of interest" description="Disordered" evidence="6">
    <location>
        <begin position="177"/>
        <end position="211"/>
    </location>
</feature>
<dbReference type="PANTHER" id="PTHR33284">
    <property type="entry name" value="RIBOSOMAL PROTEIN L25/GLN-TRNA SYNTHETASE, ANTI-CODON-BINDING DOMAIN-CONTAINING PROTEIN"/>
    <property type="match status" value="1"/>
</dbReference>
<dbReference type="NCBIfam" id="NF004133">
    <property type="entry name" value="PRK05618.2-4"/>
    <property type="match status" value="1"/>
</dbReference>
<dbReference type="Gene3D" id="2.40.240.10">
    <property type="entry name" value="Ribosomal Protein L25, Chain P"/>
    <property type="match status" value="1"/>
</dbReference>
<keyword evidence="2 5" id="KW-0694">RNA-binding</keyword>
<evidence type="ECO:0000259" key="8">
    <source>
        <dbReference type="Pfam" id="PF14693"/>
    </source>
</evidence>
<dbReference type="InterPro" id="IPR029751">
    <property type="entry name" value="Ribosomal_L25_dom"/>
</dbReference>
<evidence type="ECO:0000256" key="5">
    <source>
        <dbReference type="HAMAP-Rule" id="MF_01334"/>
    </source>
</evidence>
<evidence type="ECO:0000313" key="9">
    <source>
        <dbReference type="EMBL" id="QDI91560.1"/>
    </source>
</evidence>
<dbReference type="InterPro" id="IPR001021">
    <property type="entry name" value="Ribosomal_bL25_long"/>
</dbReference>
<dbReference type="InterPro" id="IPR020057">
    <property type="entry name" value="Ribosomal_bL25_b-dom"/>
</dbReference>
<proteinExistence type="inferred from homology"/>
<organism evidence="9 10">
    <name type="scientific">Salicibibacter halophilus</name>
    <dbReference type="NCBI Taxonomy" id="2502791"/>
    <lineage>
        <taxon>Bacteria</taxon>
        <taxon>Bacillati</taxon>
        <taxon>Bacillota</taxon>
        <taxon>Bacilli</taxon>
        <taxon>Bacillales</taxon>
        <taxon>Bacillaceae</taxon>
        <taxon>Salicibibacter</taxon>
    </lineage>
</organism>
<dbReference type="InterPro" id="IPR020930">
    <property type="entry name" value="Ribosomal_uL5_bac-type"/>
</dbReference>
<feature type="compositionally biased region" description="Acidic residues" evidence="6">
    <location>
        <begin position="182"/>
        <end position="211"/>
    </location>
</feature>
<reference evidence="10" key="1">
    <citation type="submission" date="2019-01" db="EMBL/GenBank/DDBJ databases">
        <title>Genomic analysis of Salicibibacter sp. NKC3-5.</title>
        <authorList>
            <person name="Oh Y.J."/>
        </authorList>
    </citation>
    <scope>NUCLEOTIDE SEQUENCE [LARGE SCALE GENOMIC DNA]</scope>
    <source>
        <strain evidence="10">NKC3-5</strain>
    </source>
</reference>
<keyword evidence="1 5" id="KW-0699">rRNA-binding</keyword>
<dbReference type="SUPFAM" id="SSF50715">
    <property type="entry name" value="Ribosomal protein L25-like"/>
    <property type="match status" value="1"/>
</dbReference>
<comment type="subunit">
    <text evidence="5">Part of the 50S ribosomal subunit; part of the 5S rRNA/L5/L18/L25 subcomplex. Contacts the 5S rRNA. Binds to the 5S rRNA independently of L5 and L18.</text>
</comment>
<evidence type="ECO:0000256" key="2">
    <source>
        <dbReference type="ARBA" id="ARBA00022884"/>
    </source>
</evidence>
<dbReference type="CDD" id="cd00495">
    <property type="entry name" value="Ribosomal_L25_TL5_CTC"/>
    <property type="match status" value="1"/>
</dbReference>
<dbReference type="Pfam" id="PF14693">
    <property type="entry name" value="Ribosomal_TL5_C"/>
    <property type="match status" value="1"/>
</dbReference>
<dbReference type="PANTHER" id="PTHR33284:SF1">
    <property type="entry name" value="RIBOSOMAL PROTEIN L25_GLN-TRNA SYNTHETASE, ANTI-CODON-BINDING DOMAIN-CONTAINING PROTEIN"/>
    <property type="match status" value="1"/>
</dbReference>
<dbReference type="GO" id="GO:0022625">
    <property type="term" value="C:cytosolic large ribosomal subunit"/>
    <property type="evidence" value="ECO:0007669"/>
    <property type="project" value="TreeGrafter"/>
</dbReference>
<name>A0A514LI90_9BACI</name>
<dbReference type="GO" id="GO:0006412">
    <property type="term" value="P:translation"/>
    <property type="evidence" value="ECO:0007669"/>
    <property type="project" value="UniProtKB-UniRule"/>
</dbReference>
<evidence type="ECO:0000256" key="4">
    <source>
        <dbReference type="ARBA" id="ARBA00023274"/>
    </source>
</evidence>
<dbReference type="EMBL" id="CP035485">
    <property type="protein sequence ID" value="QDI91560.1"/>
    <property type="molecule type" value="Genomic_DNA"/>
</dbReference>
<feature type="domain" description="Large ribosomal subunit protein bL25 L25" evidence="7">
    <location>
        <begin position="4"/>
        <end position="91"/>
    </location>
</feature>
<sequence>MAILEANKREDLRRSETRKLRAEGFVPAVLYGKETDSTPVYVPSIAFTKMLRQVGRNGIIDLTINDGSKHQVMVHDLQQDVIKGHNTHIDFFAVDMTSEMDVEVAVNLVGDAPGESEDGVLSHMLYTVSVRALPRDIPEQIDVDVSELNINDSILVGDLTAGQNYEFSSEAEETIVAVLPPTEEEPESEGGDEQEPELVDSEESEDANEDQ</sequence>
<evidence type="ECO:0000256" key="6">
    <source>
        <dbReference type="SAM" id="MobiDB-lite"/>
    </source>
</evidence>
<dbReference type="InterPro" id="IPR011035">
    <property type="entry name" value="Ribosomal_bL25/Gln-tRNA_synth"/>
</dbReference>
<dbReference type="InterPro" id="IPR037121">
    <property type="entry name" value="Ribosomal_bL25_C"/>
</dbReference>
<gene>
    <name evidence="5" type="primary">rplY</name>
    <name evidence="5" type="synonym">ctc</name>
    <name evidence="9" type="ORF">EPH95_10565</name>
</gene>
<keyword evidence="3 5" id="KW-0689">Ribosomal protein</keyword>
<evidence type="ECO:0000313" key="10">
    <source>
        <dbReference type="Proteomes" id="UP000319756"/>
    </source>
</evidence>
<keyword evidence="4 5" id="KW-0687">Ribonucleoprotein</keyword>
<comment type="function">
    <text evidence="5">This is one of the proteins that binds to the 5S RNA in the ribosome where it forms part of the central protuberance.</text>
</comment>
<dbReference type="InterPro" id="IPR020056">
    <property type="entry name" value="Rbsml_bL25/Gln-tRNA_synth_N"/>
</dbReference>
<dbReference type="NCBIfam" id="TIGR00731">
    <property type="entry name" value="bL25_bact_ctc"/>
    <property type="match status" value="1"/>
</dbReference>
<dbReference type="Proteomes" id="UP000319756">
    <property type="component" value="Chromosome"/>
</dbReference>
<dbReference type="KEGG" id="sale:EPH95_10565"/>
<accession>A0A514LI90</accession>
<keyword evidence="10" id="KW-1185">Reference proteome</keyword>
<dbReference type="Gene3D" id="2.170.120.20">
    <property type="entry name" value="Ribosomal protein L25, beta domain"/>
    <property type="match status" value="1"/>
</dbReference>
<dbReference type="GO" id="GO:0008097">
    <property type="term" value="F:5S rRNA binding"/>
    <property type="evidence" value="ECO:0007669"/>
    <property type="project" value="InterPro"/>
</dbReference>
<protein>
    <recommendedName>
        <fullName evidence="5">Large ribosomal subunit protein bL25</fullName>
    </recommendedName>
    <alternativeName>
        <fullName evidence="5">General stress protein CTC</fullName>
    </alternativeName>
</protein>
<evidence type="ECO:0000256" key="1">
    <source>
        <dbReference type="ARBA" id="ARBA00022730"/>
    </source>
</evidence>